<dbReference type="Proteomes" id="UP001501285">
    <property type="component" value="Unassembled WGS sequence"/>
</dbReference>
<evidence type="ECO:0000256" key="1">
    <source>
        <dbReference type="SAM" id="Phobius"/>
    </source>
</evidence>
<feature type="transmembrane region" description="Helical" evidence="1">
    <location>
        <begin position="6"/>
        <end position="26"/>
    </location>
</feature>
<gene>
    <name evidence="2" type="ORF">GCM10009740_02380</name>
</gene>
<name>A0ABN2TSN1_9MICO</name>
<keyword evidence="3" id="KW-1185">Reference proteome</keyword>
<feature type="transmembrane region" description="Helical" evidence="1">
    <location>
        <begin position="56"/>
        <end position="73"/>
    </location>
</feature>
<keyword evidence="1" id="KW-0812">Transmembrane</keyword>
<evidence type="ECO:0000313" key="3">
    <source>
        <dbReference type="Proteomes" id="UP001501285"/>
    </source>
</evidence>
<sequence length="105" mass="11251">MNGPSLEGLLTGAAVSLVVALTAVFIKRRGGSLHGSGDSGRGPHPLDVWMLAHLRWLRLYAAVTLVFVFVIVVTNATPGRWFCFGFIAVLYATAFLRAATSFVMA</sequence>
<reference evidence="2 3" key="1">
    <citation type="journal article" date="2019" name="Int. J. Syst. Evol. Microbiol.">
        <title>The Global Catalogue of Microorganisms (GCM) 10K type strain sequencing project: providing services to taxonomists for standard genome sequencing and annotation.</title>
        <authorList>
            <consortium name="The Broad Institute Genomics Platform"/>
            <consortium name="The Broad Institute Genome Sequencing Center for Infectious Disease"/>
            <person name="Wu L."/>
            <person name="Ma J."/>
        </authorList>
    </citation>
    <scope>NUCLEOTIDE SEQUENCE [LARGE SCALE GENOMIC DNA]</scope>
    <source>
        <strain evidence="2 3">JCM 14283</strain>
    </source>
</reference>
<accession>A0ABN2TSN1</accession>
<comment type="caution">
    <text evidence="2">The sequence shown here is derived from an EMBL/GenBank/DDBJ whole genome shotgun (WGS) entry which is preliminary data.</text>
</comment>
<keyword evidence="1" id="KW-1133">Transmembrane helix</keyword>
<keyword evidence="1" id="KW-0472">Membrane</keyword>
<organism evidence="2 3">
    <name type="scientific">Terrabacter terrae</name>
    <dbReference type="NCBI Taxonomy" id="318434"/>
    <lineage>
        <taxon>Bacteria</taxon>
        <taxon>Bacillati</taxon>
        <taxon>Actinomycetota</taxon>
        <taxon>Actinomycetes</taxon>
        <taxon>Micrococcales</taxon>
        <taxon>Intrasporangiaceae</taxon>
        <taxon>Terrabacter</taxon>
    </lineage>
</organism>
<proteinExistence type="predicted"/>
<dbReference type="EMBL" id="BAAANB010000001">
    <property type="protein sequence ID" value="GAA2018181.1"/>
    <property type="molecule type" value="Genomic_DNA"/>
</dbReference>
<evidence type="ECO:0000313" key="2">
    <source>
        <dbReference type="EMBL" id="GAA2018181.1"/>
    </source>
</evidence>
<feature type="transmembrane region" description="Helical" evidence="1">
    <location>
        <begin position="79"/>
        <end position="99"/>
    </location>
</feature>
<protein>
    <submittedName>
        <fullName evidence="2">Uncharacterized protein</fullName>
    </submittedName>
</protein>